<evidence type="ECO:0000256" key="7">
    <source>
        <dbReference type="ARBA" id="ARBA00022898"/>
    </source>
</evidence>
<gene>
    <name evidence="12" type="ORF">INT43_000943</name>
</gene>
<evidence type="ECO:0000256" key="5">
    <source>
        <dbReference type="ARBA" id="ARBA00013220"/>
    </source>
</evidence>
<evidence type="ECO:0000256" key="8">
    <source>
        <dbReference type="ARBA" id="ARBA00022919"/>
    </source>
</evidence>
<dbReference type="InterPro" id="IPR015424">
    <property type="entry name" value="PyrdxlP-dep_Trfase"/>
</dbReference>
<evidence type="ECO:0000256" key="4">
    <source>
        <dbReference type="ARBA" id="ARBA00008392"/>
    </source>
</evidence>
<accession>A0A8H7UJ43</accession>
<comment type="pathway">
    <text evidence="2">Lipid metabolism; sphingolipid metabolism.</text>
</comment>
<evidence type="ECO:0000256" key="1">
    <source>
        <dbReference type="ARBA" id="ARBA00001933"/>
    </source>
</evidence>
<dbReference type="OrthoDB" id="3168162at2759"/>
<evidence type="ECO:0000313" key="12">
    <source>
        <dbReference type="EMBL" id="KAG2185030.1"/>
    </source>
</evidence>
<dbReference type="Gene3D" id="3.40.640.10">
    <property type="entry name" value="Type I PLP-dependent aspartate aminotransferase-like (Major domain)"/>
    <property type="match status" value="1"/>
</dbReference>
<dbReference type="GO" id="GO:0046513">
    <property type="term" value="P:ceramide biosynthetic process"/>
    <property type="evidence" value="ECO:0007669"/>
    <property type="project" value="TreeGrafter"/>
</dbReference>
<evidence type="ECO:0000256" key="2">
    <source>
        <dbReference type="ARBA" id="ARBA00004760"/>
    </source>
</evidence>
<name>A0A8H7UJ43_MORIS</name>
<dbReference type="Gene3D" id="3.90.1150.10">
    <property type="entry name" value="Aspartate Aminotransferase, domain 1"/>
    <property type="match status" value="1"/>
</dbReference>
<dbReference type="AlphaFoldDB" id="A0A8H7UJ43"/>
<evidence type="ECO:0000256" key="3">
    <source>
        <dbReference type="ARBA" id="ARBA00004991"/>
    </source>
</evidence>
<keyword evidence="7" id="KW-0663">Pyridoxal phosphate</keyword>
<evidence type="ECO:0000256" key="9">
    <source>
        <dbReference type="ARBA" id="ARBA00023098"/>
    </source>
</evidence>
<dbReference type="SUPFAM" id="SSF53383">
    <property type="entry name" value="PLP-dependent transferases"/>
    <property type="match status" value="1"/>
</dbReference>
<evidence type="ECO:0000256" key="6">
    <source>
        <dbReference type="ARBA" id="ARBA00022679"/>
    </source>
</evidence>
<proteinExistence type="inferred from homology"/>
<dbReference type="InterPro" id="IPR004839">
    <property type="entry name" value="Aminotransferase_I/II_large"/>
</dbReference>
<keyword evidence="8" id="KW-0746">Sphingolipid metabolism</keyword>
<dbReference type="PANTHER" id="PTHR13693:SF2">
    <property type="entry name" value="SERINE PALMITOYLTRANSFERASE 1"/>
    <property type="match status" value="1"/>
</dbReference>
<dbReference type="Pfam" id="PF00155">
    <property type="entry name" value="Aminotran_1_2"/>
    <property type="match status" value="1"/>
</dbReference>
<dbReference type="FunFam" id="3.40.640.10:FF:000049">
    <property type="entry name" value="serine palmitoyltransferase 1 isoform X1"/>
    <property type="match status" value="1"/>
</dbReference>
<comment type="caution">
    <text evidence="12">The sequence shown here is derived from an EMBL/GenBank/DDBJ whole genome shotgun (WGS) entry which is preliminary data.</text>
</comment>
<comment type="pathway">
    <text evidence="3">Sphingolipid metabolism.</text>
</comment>
<dbReference type="PANTHER" id="PTHR13693">
    <property type="entry name" value="CLASS II AMINOTRANSFERASE/8-AMINO-7-OXONONANOATE SYNTHASE"/>
    <property type="match status" value="1"/>
</dbReference>
<keyword evidence="10" id="KW-0012">Acyltransferase</keyword>
<evidence type="ECO:0000259" key="11">
    <source>
        <dbReference type="Pfam" id="PF00155"/>
    </source>
</evidence>
<dbReference type="InterPro" id="IPR015421">
    <property type="entry name" value="PyrdxlP-dep_Trfase_major"/>
</dbReference>
<dbReference type="Proteomes" id="UP000654370">
    <property type="component" value="Unassembled WGS sequence"/>
</dbReference>
<comment type="similarity">
    <text evidence="4">Belongs to the class-II pyridoxal-phosphate-dependent aminotransferase family.</text>
</comment>
<evidence type="ECO:0000256" key="10">
    <source>
        <dbReference type="ARBA" id="ARBA00023315"/>
    </source>
</evidence>
<dbReference type="EC" id="2.3.1.50" evidence="5"/>
<dbReference type="GO" id="GO:0046512">
    <property type="term" value="P:sphingosine biosynthetic process"/>
    <property type="evidence" value="ECO:0007669"/>
    <property type="project" value="TreeGrafter"/>
</dbReference>
<keyword evidence="13" id="KW-1185">Reference proteome</keyword>
<keyword evidence="9" id="KW-0443">Lipid metabolism</keyword>
<sequence length="524" mass="58598">MVNTESSYTVDDNVRFINSTVNSVYELVALIPGSDIILNYLKESYQHDPFRVLLELFLVFFAIKYMLAKRYKPNDNSVKLTNKEIDELVEEWQPEPLVPSLTAYDRMNLEKTPVIIGPQSAKPKVAGHTKPLMNLATTNYINLVASEQIKDKAIKTLRNYGVGSCGPPGFYGTIDVHMDLEKDIAKFLGVDEAIIYAQGFSTISSVIPAFSKRGDLLVVDDGVNFAVQKGVQISRSNVRYFKHNDMEDLERVLEEIRVDDLVHKKRLTRRFIVTEGLFANHGDIAPLPKIIDLKFKYKYRLILDESQSIGVVGKRGAGLTDLYNVNAAEIDMIVGSMATTLCASGGFCAGSHEIVDHQRLSGQAYCFSASIPAMLAVSASEALKVIQEQPNLLTELQERVVSIRQTLKHKALDPLVEFSSPDIDSPAPFFHIRVKPTFLKLHLKDDETAVPREDEERLLQDVVDECAYQGVLITRAKYVAEQEKICPRPSIRIHATTGLTKKETEKAAGVVKAAITKVLGKWRR</sequence>
<protein>
    <recommendedName>
        <fullName evidence="5">serine C-palmitoyltransferase</fullName>
        <ecNumber evidence="5">2.3.1.50</ecNumber>
    </recommendedName>
</protein>
<organism evidence="12 13">
    <name type="scientific">Mortierella isabellina</name>
    <name type="common">Filamentous fungus</name>
    <name type="synonym">Umbelopsis isabellina</name>
    <dbReference type="NCBI Taxonomy" id="91625"/>
    <lineage>
        <taxon>Eukaryota</taxon>
        <taxon>Fungi</taxon>
        <taxon>Fungi incertae sedis</taxon>
        <taxon>Mucoromycota</taxon>
        <taxon>Mucoromycotina</taxon>
        <taxon>Umbelopsidomycetes</taxon>
        <taxon>Umbelopsidales</taxon>
        <taxon>Umbelopsidaceae</taxon>
        <taxon>Umbelopsis</taxon>
    </lineage>
</organism>
<dbReference type="GO" id="GO:0030170">
    <property type="term" value="F:pyridoxal phosphate binding"/>
    <property type="evidence" value="ECO:0007669"/>
    <property type="project" value="InterPro"/>
</dbReference>
<dbReference type="EMBL" id="JAEPQZ010000002">
    <property type="protein sequence ID" value="KAG2185030.1"/>
    <property type="molecule type" value="Genomic_DNA"/>
</dbReference>
<dbReference type="InterPro" id="IPR015422">
    <property type="entry name" value="PyrdxlP-dep_Trfase_small"/>
</dbReference>
<dbReference type="InterPro" id="IPR050087">
    <property type="entry name" value="AON_synthase_class-II"/>
</dbReference>
<keyword evidence="6" id="KW-0808">Transferase</keyword>
<evidence type="ECO:0000313" key="13">
    <source>
        <dbReference type="Proteomes" id="UP000654370"/>
    </source>
</evidence>
<dbReference type="GO" id="GO:0016020">
    <property type="term" value="C:membrane"/>
    <property type="evidence" value="ECO:0007669"/>
    <property type="project" value="GOC"/>
</dbReference>
<dbReference type="GO" id="GO:0004758">
    <property type="term" value="F:serine C-palmitoyltransferase activity"/>
    <property type="evidence" value="ECO:0007669"/>
    <property type="project" value="UniProtKB-EC"/>
</dbReference>
<dbReference type="GO" id="GO:0005783">
    <property type="term" value="C:endoplasmic reticulum"/>
    <property type="evidence" value="ECO:0007669"/>
    <property type="project" value="TreeGrafter"/>
</dbReference>
<feature type="domain" description="Aminotransferase class I/classII large" evidence="11">
    <location>
        <begin position="131"/>
        <end position="509"/>
    </location>
</feature>
<comment type="cofactor">
    <cofactor evidence="1">
        <name>pyridoxal 5'-phosphate</name>
        <dbReference type="ChEBI" id="CHEBI:597326"/>
    </cofactor>
</comment>
<reference evidence="12" key="1">
    <citation type="submission" date="2020-12" db="EMBL/GenBank/DDBJ databases">
        <title>Metabolic potential, ecology and presence of endohyphal bacteria is reflected in genomic diversity of Mucoromycotina.</title>
        <authorList>
            <person name="Muszewska A."/>
            <person name="Okrasinska A."/>
            <person name="Steczkiewicz K."/>
            <person name="Drgas O."/>
            <person name="Orlowska M."/>
            <person name="Perlinska-Lenart U."/>
            <person name="Aleksandrzak-Piekarczyk T."/>
            <person name="Szatraj K."/>
            <person name="Zielenkiewicz U."/>
            <person name="Pilsyk S."/>
            <person name="Malc E."/>
            <person name="Mieczkowski P."/>
            <person name="Kruszewska J.S."/>
            <person name="Biernat P."/>
            <person name="Pawlowska J."/>
        </authorList>
    </citation>
    <scope>NUCLEOTIDE SEQUENCE</scope>
    <source>
        <strain evidence="12">WA0000067209</strain>
    </source>
</reference>